<dbReference type="AlphaFoldDB" id="A0A1Q6F6Y6"/>
<sequence>MLLCSAVLLASCNDDETNGNGGNGPAVPPAEVTADVDYEVFGGEDMPQLFDMQAKYTDAVGKTVTADVASLPWSISVKGAKVPFEATVELVLTAKEEVAEQAAYRVGLGSGVSYTTTDGQYKEATGASTMTIGKDKVEKYRQTILGRTYKSTERIEVSGK</sequence>
<name>A0A1Q6F6Y6_9BACT</name>
<evidence type="ECO:0000313" key="2">
    <source>
        <dbReference type="Proteomes" id="UP000187417"/>
    </source>
</evidence>
<protein>
    <submittedName>
        <fullName evidence="1">Uncharacterized protein</fullName>
    </submittedName>
</protein>
<organism evidence="1 2">
    <name type="scientific">Alistipes putredinis</name>
    <dbReference type="NCBI Taxonomy" id="28117"/>
    <lineage>
        <taxon>Bacteria</taxon>
        <taxon>Pseudomonadati</taxon>
        <taxon>Bacteroidota</taxon>
        <taxon>Bacteroidia</taxon>
        <taxon>Bacteroidales</taxon>
        <taxon>Rikenellaceae</taxon>
        <taxon>Alistipes</taxon>
    </lineage>
</organism>
<dbReference type="Proteomes" id="UP000187417">
    <property type="component" value="Unassembled WGS sequence"/>
</dbReference>
<gene>
    <name evidence="1" type="ORF">BHV66_05380</name>
</gene>
<proteinExistence type="predicted"/>
<dbReference type="EMBL" id="MNQH01000026">
    <property type="protein sequence ID" value="OKY94596.1"/>
    <property type="molecule type" value="Genomic_DNA"/>
</dbReference>
<accession>A0A1Q6F6Y6</accession>
<evidence type="ECO:0000313" key="1">
    <source>
        <dbReference type="EMBL" id="OKY94596.1"/>
    </source>
</evidence>
<comment type="caution">
    <text evidence="1">The sequence shown here is derived from an EMBL/GenBank/DDBJ whole genome shotgun (WGS) entry which is preliminary data.</text>
</comment>
<reference evidence="1 2" key="1">
    <citation type="journal article" date="2016" name="Nat. Biotechnol.">
        <title>Measurement of bacterial replication rates in microbial communities.</title>
        <authorList>
            <person name="Brown C.T."/>
            <person name="Olm M.R."/>
            <person name="Thomas B.C."/>
            <person name="Banfield J.F."/>
        </authorList>
    </citation>
    <scope>NUCLEOTIDE SEQUENCE [LARGE SCALE GENOMIC DNA]</scope>
    <source>
        <strain evidence="1">CAG:67_53_122</strain>
    </source>
</reference>